<dbReference type="PANTHER" id="PTHR37308:SF1">
    <property type="entry name" value="POLYPRENYL-PHOSPHATE TRANSPORTER"/>
    <property type="match status" value="1"/>
</dbReference>
<feature type="transmembrane region" description="Helical" evidence="1">
    <location>
        <begin position="194"/>
        <end position="216"/>
    </location>
</feature>
<evidence type="ECO:0000313" key="2">
    <source>
        <dbReference type="EMBL" id="GLR20056.1"/>
    </source>
</evidence>
<keyword evidence="1" id="KW-1133">Transmembrane helix</keyword>
<feature type="transmembrane region" description="Helical" evidence="1">
    <location>
        <begin position="124"/>
        <end position="143"/>
    </location>
</feature>
<dbReference type="AlphaFoldDB" id="A0AA37SS99"/>
<feature type="transmembrane region" description="Helical" evidence="1">
    <location>
        <begin position="67"/>
        <end position="89"/>
    </location>
</feature>
<organism evidence="2 3">
    <name type="scientific">Portibacter lacus</name>
    <dbReference type="NCBI Taxonomy" id="1099794"/>
    <lineage>
        <taxon>Bacteria</taxon>
        <taxon>Pseudomonadati</taxon>
        <taxon>Bacteroidota</taxon>
        <taxon>Saprospiria</taxon>
        <taxon>Saprospirales</taxon>
        <taxon>Haliscomenobacteraceae</taxon>
        <taxon>Portibacter</taxon>
    </lineage>
</organism>
<gene>
    <name evidence="2" type="ORF">GCM10007940_46720</name>
</gene>
<keyword evidence="1" id="KW-0812">Transmembrane</keyword>
<feature type="transmembrane region" description="Helical" evidence="1">
    <location>
        <begin position="300"/>
        <end position="318"/>
    </location>
</feature>
<name>A0AA37SS99_9BACT</name>
<sequence>MRLSLILKGLAMGIAEIIPGVSGGTIAFITGIYEELINTIKSVNFSLIKTLKEEGIKGFWKAINGNFLFLLGIGMLIGIVSGIFVIGFLFENYQAPLWAFFFGLIISSAIYIGRKIDHWNFSNIIFIIAGFIVAFCITLLSPAEGSTNYILVMLAGMVAISALILPGISGSFILLLLGMYTIVRSEAENALSTFSLDSILVIGSFAIGCVLGLVLFSRVLSYTFDNYKNQTLAVLTGFMLGSLNKIWPWRNPVSWLDKDTSTILTDVTVMNKDLLLSDNIQLIKEVKVLPSDFMFFEPQLGISIVTFIIGLSVVFLLGKVEKK</sequence>
<dbReference type="Pfam" id="PF04018">
    <property type="entry name" value="VCA0040-like"/>
    <property type="match status" value="1"/>
</dbReference>
<keyword evidence="1" id="KW-0472">Membrane</keyword>
<feature type="transmembrane region" description="Helical" evidence="1">
    <location>
        <begin position="149"/>
        <end position="182"/>
    </location>
</feature>
<dbReference type="EMBL" id="BSOH01000037">
    <property type="protein sequence ID" value="GLR20056.1"/>
    <property type="molecule type" value="Genomic_DNA"/>
</dbReference>
<reference evidence="2" key="2">
    <citation type="submission" date="2023-01" db="EMBL/GenBank/DDBJ databases">
        <title>Draft genome sequence of Portibacter lacus strain NBRC 108769.</title>
        <authorList>
            <person name="Sun Q."/>
            <person name="Mori K."/>
        </authorList>
    </citation>
    <scope>NUCLEOTIDE SEQUENCE</scope>
    <source>
        <strain evidence="2">NBRC 108769</strain>
    </source>
</reference>
<protein>
    <submittedName>
        <fullName evidence="2">DUF368 domain-containing protein</fullName>
    </submittedName>
</protein>
<dbReference type="PANTHER" id="PTHR37308">
    <property type="entry name" value="INTEGRAL MEMBRANE PROTEIN"/>
    <property type="match status" value="1"/>
</dbReference>
<feature type="transmembrane region" description="Helical" evidence="1">
    <location>
        <begin position="95"/>
        <end position="112"/>
    </location>
</feature>
<dbReference type="Proteomes" id="UP001156666">
    <property type="component" value="Unassembled WGS sequence"/>
</dbReference>
<keyword evidence="3" id="KW-1185">Reference proteome</keyword>
<evidence type="ECO:0000313" key="3">
    <source>
        <dbReference type="Proteomes" id="UP001156666"/>
    </source>
</evidence>
<dbReference type="RefSeq" id="WP_235293576.1">
    <property type="nucleotide sequence ID" value="NZ_BSOH01000037.1"/>
</dbReference>
<dbReference type="InterPro" id="IPR007163">
    <property type="entry name" value="VCA0040-like"/>
</dbReference>
<evidence type="ECO:0000256" key="1">
    <source>
        <dbReference type="SAM" id="Phobius"/>
    </source>
</evidence>
<reference evidence="2" key="1">
    <citation type="journal article" date="2014" name="Int. J. Syst. Evol. Microbiol.">
        <title>Complete genome sequence of Corynebacterium casei LMG S-19264T (=DSM 44701T), isolated from a smear-ripened cheese.</title>
        <authorList>
            <consortium name="US DOE Joint Genome Institute (JGI-PGF)"/>
            <person name="Walter F."/>
            <person name="Albersmeier A."/>
            <person name="Kalinowski J."/>
            <person name="Ruckert C."/>
        </authorList>
    </citation>
    <scope>NUCLEOTIDE SEQUENCE</scope>
    <source>
        <strain evidence="2">NBRC 108769</strain>
    </source>
</reference>
<proteinExistence type="predicted"/>
<comment type="caution">
    <text evidence="2">The sequence shown here is derived from an EMBL/GenBank/DDBJ whole genome shotgun (WGS) entry which is preliminary data.</text>
</comment>
<accession>A0AA37SS99</accession>